<reference evidence="1" key="1">
    <citation type="submission" date="2020-04" db="EMBL/GenBank/DDBJ databases">
        <authorList>
            <person name="Alioto T."/>
            <person name="Alioto T."/>
            <person name="Gomez Garrido J."/>
        </authorList>
    </citation>
    <scope>NUCLEOTIDE SEQUENCE</scope>
    <source>
        <strain evidence="1">A484AB</strain>
    </source>
</reference>
<protein>
    <submittedName>
        <fullName evidence="1">Uncharacterized protein</fullName>
    </submittedName>
</protein>
<sequence length="152" mass="16816">MNIQFFLAFVIAMGLVAGLEAKCCKRKGPLCCGNGKCDALCCNCDGGCNAHCELSNVNGCNALQWLECYATVAECASECVDPADPLCILCFGDLYEKCKGCLSSEVDRQRVRDDTKYMLDAYHKEILPYNIYLGEILKTAEEKQTKDKKNEL</sequence>
<organism evidence="1 2">
    <name type="scientific">Paramuricea clavata</name>
    <name type="common">Red gorgonian</name>
    <name type="synonym">Violescent sea-whip</name>
    <dbReference type="NCBI Taxonomy" id="317549"/>
    <lineage>
        <taxon>Eukaryota</taxon>
        <taxon>Metazoa</taxon>
        <taxon>Cnidaria</taxon>
        <taxon>Anthozoa</taxon>
        <taxon>Octocorallia</taxon>
        <taxon>Malacalcyonacea</taxon>
        <taxon>Plexauridae</taxon>
        <taxon>Paramuricea</taxon>
    </lineage>
</organism>
<dbReference type="EMBL" id="CACRXK020002872">
    <property type="protein sequence ID" value="CAB3996449.1"/>
    <property type="molecule type" value="Genomic_DNA"/>
</dbReference>
<proteinExistence type="predicted"/>
<name>A0A7D9DZD1_PARCT</name>
<dbReference type="Proteomes" id="UP001152795">
    <property type="component" value="Unassembled WGS sequence"/>
</dbReference>
<gene>
    <name evidence="1" type="ORF">PACLA_8A058448</name>
</gene>
<accession>A0A7D9DZD1</accession>
<dbReference type="OrthoDB" id="8015076at2759"/>
<evidence type="ECO:0000313" key="2">
    <source>
        <dbReference type="Proteomes" id="UP001152795"/>
    </source>
</evidence>
<dbReference type="AlphaFoldDB" id="A0A7D9DZD1"/>
<comment type="caution">
    <text evidence="1">The sequence shown here is derived from an EMBL/GenBank/DDBJ whole genome shotgun (WGS) entry which is preliminary data.</text>
</comment>
<keyword evidence="2" id="KW-1185">Reference proteome</keyword>
<evidence type="ECO:0000313" key="1">
    <source>
        <dbReference type="EMBL" id="CAB3996449.1"/>
    </source>
</evidence>